<name>A0AAN8IMT2_9EURO</name>
<keyword evidence="7" id="KW-0547">Nucleotide-binding</keyword>
<dbReference type="PANTHER" id="PTHR10344">
    <property type="entry name" value="THYMIDYLATE KINASE"/>
    <property type="match status" value="1"/>
</dbReference>
<keyword evidence="9" id="KW-0067">ATP-binding</keyword>
<evidence type="ECO:0000256" key="8">
    <source>
        <dbReference type="ARBA" id="ARBA00022777"/>
    </source>
</evidence>
<comment type="pathway">
    <text evidence="1">Pyrimidine metabolism; dTTP biosynthesis.</text>
</comment>
<dbReference type="Pfam" id="PF02223">
    <property type="entry name" value="Thymidylate_kin"/>
    <property type="match status" value="1"/>
</dbReference>
<dbReference type="GO" id="GO:0005634">
    <property type="term" value="C:nucleus"/>
    <property type="evidence" value="ECO:0007669"/>
    <property type="project" value="TreeGrafter"/>
</dbReference>
<dbReference type="PROSITE" id="PS01331">
    <property type="entry name" value="THYMIDYLATE_KINASE"/>
    <property type="match status" value="1"/>
</dbReference>
<accession>A0AAN8IMT2</accession>
<proteinExistence type="inferred from homology"/>
<reference evidence="11 12" key="1">
    <citation type="submission" date="2022-12" db="EMBL/GenBank/DDBJ databases">
        <title>Genomic features and morphological characterization of a novel Knufia sp. strain isolated from spacecraft assembly facility.</title>
        <authorList>
            <person name="Teixeira M."/>
            <person name="Chander A.M."/>
            <person name="Stajich J.E."/>
            <person name="Venkateswaran K."/>
        </authorList>
    </citation>
    <scope>NUCLEOTIDE SEQUENCE [LARGE SCALE GENOMIC DNA]</scope>
    <source>
        <strain evidence="11 12">FJI-L2-BK-P2</strain>
    </source>
</reference>
<dbReference type="InterPro" id="IPR018095">
    <property type="entry name" value="Thymidylate_kin_CS"/>
</dbReference>
<dbReference type="EMBL" id="JAKLMC020000011">
    <property type="protein sequence ID" value="KAK5953527.1"/>
    <property type="molecule type" value="Genomic_DNA"/>
</dbReference>
<dbReference type="NCBIfam" id="TIGR00041">
    <property type="entry name" value="DTMP_kinase"/>
    <property type="match status" value="1"/>
</dbReference>
<dbReference type="PANTHER" id="PTHR10344:SF1">
    <property type="entry name" value="THYMIDYLATE KINASE"/>
    <property type="match status" value="1"/>
</dbReference>
<comment type="similarity">
    <text evidence="2">Belongs to the thymidylate kinase family.</text>
</comment>
<comment type="caution">
    <text evidence="11">The sequence shown here is derived from an EMBL/GenBank/DDBJ whole genome shotgun (WGS) entry which is preliminary data.</text>
</comment>
<sequence>MGEKGKNARGHLIVVEGLDRSGKTTQCHMLCEDIGGLDKEFKYIKFPDRTTATGQMINAYLQGNAEQSDQAIHLLFSANRWEAVQGILNDLRAGHTVVVDRYAFSGTVYSAAKDNPSMSLEWCWNPDIGLPKPDLVLFLDISSEDAAKRGGYGEERYEKQEMQAKVRALFKHLFSRLNDLNVKTINAGLPLQEVADQIWQAYKNLDEAGPLTEDLQVLSTLQAP</sequence>
<dbReference type="InterPro" id="IPR027417">
    <property type="entry name" value="P-loop_NTPase"/>
</dbReference>
<evidence type="ECO:0000256" key="1">
    <source>
        <dbReference type="ARBA" id="ARBA00004992"/>
    </source>
</evidence>
<dbReference type="SUPFAM" id="SSF52540">
    <property type="entry name" value="P-loop containing nucleoside triphosphate hydrolases"/>
    <property type="match status" value="1"/>
</dbReference>
<evidence type="ECO:0000256" key="5">
    <source>
        <dbReference type="ARBA" id="ARBA00022679"/>
    </source>
</evidence>
<dbReference type="InterPro" id="IPR039430">
    <property type="entry name" value="Thymidylate_kin-like_dom"/>
</dbReference>
<dbReference type="GO" id="GO:0005829">
    <property type="term" value="C:cytosol"/>
    <property type="evidence" value="ECO:0007669"/>
    <property type="project" value="TreeGrafter"/>
</dbReference>
<feature type="domain" description="Thymidylate kinase-like" evidence="10">
    <location>
        <begin position="15"/>
        <end position="198"/>
    </location>
</feature>
<dbReference type="EC" id="2.7.4.9" evidence="3"/>
<protein>
    <recommendedName>
        <fullName evidence="4">Thymidylate kinase</fullName>
        <ecNumber evidence="3">2.7.4.9</ecNumber>
    </recommendedName>
</protein>
<organism evidence="11 12">
    <name type="scientific">Knufia fluminis</name>
    <dbReference type="NCBI Taxonomy" id="191047"/>
    <lineage>
        <taxon>Eukaryota</taxon>
        <taxon>Fungi</taxon>
        <taxon>Dikarya</taxon>
        <taxon>Ascomycota</taxon>
        <taxon>Pezizomycotina</taxon>
        <taxon>Eurotiomycetes</taxon>
        <taxon>Chaetothyriomycetidae</taxon>
        <taxon>Chaetothyriales</taxon>
        <taxon>Trichomeriaceae</taxon>
        <taxon>Knufia</taxon>
    </lineage>
</organism>
<dbReference type="FunFam" id="3.40.50.300:FF:000679">
    <property type="entry name" value="Thymidylate kinase"/>
    <property type="match status" value="1"/>
</dbReference>
<dbReference type="GO" id="GO:0006235">
    <property type="term" value="P:dTTP biosynthetic process"/>
    <property type="evidence" value="ECO:0007669"/>
    <property type="project" value="TreeGrafter"/>
</dbReference>
<evidence type="ECO:0000256" key="3">
    <source>
        <dbReference type="ARBA" id="ARBA00012980"/>
    </source>
</evidence>
<evidence type="ECO:0000256" key="7">
    <source>
        <dbReference type="ARBA" id="ARBA00022741"/>
    </source>
</evidence>
<dbReference type="HAMAP" id="MF_00165">
    <property type="entry name" value="Thymidylate_kinase"/>
    <property type="match status" value="1"/>
</dbReference>
<dbReference type="CDD" id="cd01672">
    <property type="entry name" value="TMPK"/>
    <property type="match status" value="1"/>
</dbReference>
<evidence type="ECO:0000313" key="11">
    <source>
        <dbReference type="EMBL" id="KAK5953527.1"/>
    </source>
</evidence>
<gene>
    <name evidence="11" type="primary">CDC8</name>
    <name evidence="11" type="ORF">OHC33_005471</name>
</gene>
<dbReference type="GO" id="GO:0006233">
    <property type="term" value="P:dTDP biosynthetic process"/>
    <property type="evidence" value="ECO:0007669"/>
    <property type="project" value="InterPro"/>
</dbReference>
<keyword evidence="5 11" id="KW-0808">Transferase</keyword>
<dbReference type="Proteomes" id="UP001316803">
    <property type="component" value="Unassembled WGS sequence"/>
</dbReference>
<dbReference type="GO" id="GO:0006227">
    <property type="term" value="P:dUDP biosynthetic process"/>
    <property type="evidence" value="ECO:0007669"/>
    <property type="project" value="TreeGrafter"/>
</dbReference>
<dbReference type="GO" id="GO:0005524">
    <property type="term" value="F:ATP binding"/>
    <property type="evidence" value="ECO:0007669"/>
    <property type="project" value="UniProtKB-KW"/>
</dbReference>
<keyword evidence="12" id="KW-1185">Reference proteome</keyword>
<dbReference type="AlphaFoldDB" id="A0AAN8IMT2"/>
<dbReference type="GO" id="GO:0004798">
    <property type="term" value="F:dTMP kinase activity"/>
    <property type="evidence" value="ECO:0007669"/>
    <property type="project" value="UniProtKB-EC"/>
</dbReference>
<dbReference type="InterPro" id="IPR018094">
    <property type="entry name" value="Thymidylate_kinase"/>
</dbReference>
<evidence type="ECO:0000256" key="2">
    <source>
        <dbReference type="ARBA" id="ARBA00009776"/>
    </source>
</evidence>
<dbReference type="GO" id="GO:0004550">
    <property type="term" value="F:nucleoside diphosphate kinase activity"/>
    <property type="evidence" value="ECO:0007669"/>
    <property type="project" value="TreeGrafter"/>
</dbReference>
<evidence type="ECO:0000313" key="12">
    <source>
        <dbReference type="Proteomes" id="UP001316803"/>
    </source>
</evidence>
<evidence type="ECO:0000256" key="9">
    <source>
        <dbReference type="ARBA" id="ARBA00022840"/>
    </source>
</evidence>
<dbReference type="Gene3D" id="3.40.50.300">
    <property type="entry name" value="P-loop containing nucleotide triphosphate hydrolases"/>
    <property type="match status" value="1"/>
</dbReference>
<evidence type="ECO:0000256" key="6">
    <source>
        <dbReference type="ARBA" id="ARBA00022727"/>
    </source>
</evidence>
<evidence type="ECO:0000256" key="4">
    <source>
        <dbReference type="ARBA" id="ARBA00017144"/>
    </source>
</evidence>
<keyword evidence="8 11" id="KW-0418">Kinase</keyword>
<keyword evidence="6" id="KW-0545">Nucleotide biosynthesis</keyword>
<evidence type="ECO:0000259" key="10">
    <source>
        <dbReference type="Pfam" id="PF02223"/>
    </source>
</evidence>